<dbReference type="Pfam" id="PF09849">
    <property type="entry name" value="DUF2076"/>
    <property type="match status" value="1"/>
</dbReference>
<protein>
    <submittedName>
        <fullName evidence="2">DUF2076 domain-containing protein</fullName>
    </submittedName>
</protein>
<dbReference type="OrthoDB" id="122910at2"/>
<feature type="compositionally biased region" description="Low complexity" evidence="1">
    <location>
        <begin position="148"/>
        <end position="158"/>
    </location>
</feature>
<feature type="compositionally biased region" description="Gly residues" evidence="1">
    <location>
        <begin position="74"/>
        <end position="96"/>
    </location>
</feature>
<organism evidence="2 3">
    <name type="scientific">Methylobacterium currus</name>
    <dbReference type="NCBI Taxonomy" id="2051553"/>
    <lineage>
        <taxon>Bacteria</taxon>
        <taxon>Pseudomonadati</taxon>
        <taxon>Pseudomonadota</taxon>
        <taxon>Alphaproteobacteria</taxon>
        <taxon>Hyphomicrobiales</taxon>
        <taxon>Methylobacteriaceae</taxon>
        <taxon>Methylobacterium</taxon>
    </lineage>
</organism>
<gene>
    <name evidence="2" type="ORF">DA075_26595</name>
</gene>
<keyword evidence="3" id="KW-1185">Reference proteome</keyword>
<name>A0A2R4WR54_9HYPH</name>
<dbReference type="AlphaFoldDB" id="A0A2R4WR54"/>
<accession>A0A2R4WR54</accession>
<feature type="compositionally biased region" description="Gly residues" evidence="1">
    <location>
        <begin position="111"/>
        <end position="128"/>
    </location>
</feature>
<dbReference type="EMBL" id="CP028843">
    <property type="protein sequence ID" value="AWB24010.1"/>
    <property type="molecule type" value="Genomic_DNA"/>
</dbReference>
<dbReference type="Proteomes" id="UP000244755">
    <property type="component" value="Chromosome 1"/>
</dbReference>
<feature type="region of interest" description="Disordered" evidence="1">
    <location>
        <begin position="68"/>
        <end position="158"/>
    </location>
</feature>
<evidence type="ECO:0000313" key="2">
    <source>
        <dbReference type="EMBL" id="AWB24010.1"/>
    </source>
</evidence>
<feature type="region of interest" description="Disordered" evidence="1">
    <location>
        <begin position="215"/>
        <end position="255"/>
    </location>
</feature>
<sequence length="255" mass="25652">MNSEERDVINGIFQRLEQAAQQPRDADAERFIADKIRAQPYAPYALAQLVYVQEEAIKSLNQQLEQARAEAQRGGQGAGQGSGGGGFFSSIFGGGSRPEPQQPPQRAGAWGNQGGGYGQPQPGYGGPQGYPPQQPGYGGPQQGGPWGGQPQAPQQRGGGFLATALPMAAGAAGGMLLGSALSNAFAGGHSSLGSMAGLGGAGAAGAGGETVVENNYFGNQGGSEDFGAPLGGDDAGFQDASFDGDMGDGGSDDWV</sequence>
<dbReference type="RefSeq" id="WP_099955784.1">
    <property type="nucleotide sequence ID" value="NZ_CP028843.1"/>
</dbReference>
<evidence type="ECO:0000313" key="3">
    <source>
        <dbReference type="Proteomes" id="UP000244755"/>
    </source>
</evidence>
<reference evidence="2 3" key="1">
    <citation type="submission" date="2018-04" db="EMBL/GenBank/DDBJ databases">
        <title>Methylobacterium sp. PR1016A genome.</title>
        <authorList>
            <person name="Park W."/>
        </authorList>
    </citation>
    <scope>NUCLEOTIDE SEQUENCE [LARGE SCALE GENOMIC DNA]</scope>
    <source>
        <strain evidence="2 3">PR1016A</strain>
    </source>
</reference>
<dbReference type="InterPro" id="IPR018648">
    <property type="entry name" value="DUF2076"/>
</dbReference>
<evidence type="ECO:0000256" key="1">
    <source>
        <dbReference type="SAM" id="MobiDB-lite"/>
    </source>
</evidence>
<dbReference type="KEGG" id="mee:DA075_26595"/>
<proteinExistence type="predicted"/>
<feature type="compositionally biased region" description="Gly residues" evidence="1">
    <location>
        <begin position="136"/>
        <end position="147"/>
    </location>
</feature>